<dbReference type="PROSITE" id="PS50922">
    <property type="entry name" value="TLC"/>
    <property type="match status" value="1"/>
</dbReference>
<feature type="transmembrane region" description="Helical" evidence="6">
    <location>
        <begin position="192"/>
        <end position="213"/>
    </location>
</feature>
<gene>
    <name evidence="8" type="ORF">Pmani_003141</name>
</gene>
<evidence type="ECO:0000256" key="5">
    <source>
        <dbReference type="PROSITE-ProRule" id="PRU00205"/>
    </source>
</evidence>
<accession>A0AAE1QG94</accession>
<reference evidence="8" key="1">
    <citation type="submission" date="2023-11" db="EMBL/GenBank/DDBJ databases">
        <title>Genome assemblies of two species of porcelain crab, Petrolisthes cinctipes and Petrolisthes manimaculis (Anomura: Porcellanidae).</title>
        <authorList>
            <person name="Angst P."/>
        </authorList>
    </citation>
    <scope>NUCLEOTIDE SEQUENCE</scope>
    <source>
        <strain evidence="8">PB745_02</strain>
        <tissue evidence="8">Gill</tissue>
    </source>
</reference>
<dbReference type="GO" id="GO:0055088">
    <property type="term" value="P:lipid homeostasis"/>
    <property type="evidence" value="ECO:0007669"/>
    <property type="project" value="TreeGrafter"/>
</dbReference>
<comment type="subcellular location">
    <subcellularLocation>
        <location evidence="1">Membrane</location>
        <topology evidence="1">Multi-pass membrane protein</topology>
    </subcellularLocation>
</comment>
<evidence type="ECO:0000256" key="2">
    <source>
        <dbReference type="ARBA" id="ARBA00022692"/>
    </source>
</evidence>
<comment type="caution">
    <text evidence="8">The sequence shown here is derived from an EMBL/GenBank/DDBJ whole genome shotgun (WGS) entry which is preliminary data.</text>
</comment>
<keyword evidence="9" id="KW-1185">Reference proteome</keyword>
<dbReference type="SMART" id="SM00724">
    <property type="entry name" value="TLC"/>
    <property type="match status" value="1"/>
</dbReference>
<dbReference type="PANTHER" id="PTHR13439:SF66">
    <property type="entry name" value="BCDNA.GH12326"/>
    <property type="match status" value="1"/>
</dbReference>
<feature type="transmembrane region" description="Helical" evidence="6">
    <location>
        <begin position="49"/>
        <end position="74"/>
    </location>
</feature>
<evidence type="ECO:0000259" key="7">
    <source>
        <dbReference type="PROSITE" id="PS50922"/>
    </source>
</evidence>
<dbReference type="Proteomes" id="UP001292094">
    <property type="component" value="Unassembled WGS sequence"/>
</dbReference>
<evidence type="ECO:0000256" key="4">
    <source>
        <dbReference type="ARBA" id="ARBA00023136"/>
    </source>
</evidence>
<dbReference type="AlphaFoldDB" id="A0AAE1QG94"/>
<feature type="transmembrane region" description="Helical" evidence="6">
    <location>
        <begin position="225"/>
        <end position="245"/>
    </location>
</feature>
<keyword evidence="3 6" id="KW-1133">Transmembrane helix</keyword>
<dbReference type="InterPro" id="IPR050846">
    <property type="entry name" value="TLCD"/>
</dbReference>
<dbReference type="EMBL" id="JAWZYT010000224">
    <property type="protein sequence ID" value="KAK4326349.1"/>
    <property type="molecule type" value="Genomic_DNA"/>
</dbReference>
<feature type="domain" description="TLC" evidence="7">
    <location>
        <begin position="41"/>
        <end position="263"/>
    </location>
</feature>
<feature type="transmembrane region" description="Helical" evidence="6">
    <location>
        <begin position="159"/>
        <end position="180"/>
    </location>
</feature>
<evidence type="ECO:0000313" key="9">
    <source>
        <dbReference type="Proteomes" id="UP001292094"/>
    </source>
</evidence>
<organism evidence="8 9">
    <name type="scientific">Petrolisthes manimaculis</name>
    <dbReference type="NCBI Taxonomy" id="1843537"/>
    <lineage>
        <taxon>Eukaryota</taxon>
        <taxon>Metazoa</taxon>
        <taxon>Ecdysozoa</taxon>
        <taxon>Arthropoda</taxon>
        <taxon>Crustacea</taxon>
        <taxon>Multicrustacea</taxon>
        <taxon>Malacostraca</taxon>
        <taxon>Eumalacostraca</taxon>
        <taxon>Eucarida</taxon>
        <taxon>Decapoda</taxon>
        <taxon>Pleocyemata</taxon>
        <taxon>Anomura</taxon>
        <taxon>Galatheoidea</taxon>
        <taxon>Porcellanidae</taxon>
        <taxon>Petrolisthes</taxon>
    </lineage>
</organism>
<feature type="transmembrane region" description="Helical" evidence="6">
    <location>
        <begin position="134"/>
        <end position="153"/>
    </location>
</feature>
<dbReference type="GO" id="GO:0016020">
    <property type="term" value="C:membrane"/>
    <property type="evidence" value="ECO:0007669"/>
    <property type="project" value="UniProtKB-SubCell"/>
</dbReference>
<feature type="transmembrane region" description="Helical" evidence="6">
    <location>
        <begin position="6"/>
        <end position="28"/>
    </location>
</feature>
<proteinExistence type="predicted"/>
<dbReference type="GO" id="GO:0005783">
    <property type="term" value="C:endoplasmic reticulum"/>
    <property type="evidence" value="ECO:0007669"/>
    <property type="project" value="TreeGrafter"/>
</dbReference>
<protein>
    <recommendedName>
        <fullName evidence="7">TLC domain-containing protein</fullName>
    </recommendedName>
</protein>
<keyword evidence="4 5" id="KW-0472">Membrane</keyword>
<dbReference type="PANTHER" id="PTHR13439">
    <property type="entry name" value="CT120 PROTEIN"/>
    <property type="match status" value="1"/>
</dbReference>
<dbReference type="Pfam" id="PF03798">
    <property type="entry name" value="TRAM_LAG1_CLN8"/>
    <property type="match status" value="1"/>
</dbReference>
<evidence type="ECO:0000256" key="1">
    <source>
        <dbReference type="ARBA" id="ARBA00004141"/>
    </source>
</evidence>
<evidence type="ECO:0000256" key="6">
    <source>
        <dbReference type="SAM" id="Phobius"/>
    </source>
</evidence>
<evidence type="ECO:0000256" key="3">
    <source>
        <dbReference type="ARBA" id="ARBA00022989"/>
    </source>
</evidence>
<keyword evidence="2 5" id="KW-0812">Transmembrane</keyword>
<evidence type="ECO:0000313" key="8">
    <source>
        <dbReference type="EMBL" id="KAK4326349.1"/>
    </source>
</evidence>
<sequence length="275" mass="30960">MFIEGALLSGVTLVGWIGAFHFTAHSFTRHLKSRRWEMSRQHILNMSEAVVSGLQSVVSSVCGVLVVVSCGHNVMRATHSLSTRYAWVMASYFLYDTWAMYQVHLSSLKEGSSSSVKSGDVVGRLKSFMQRRTLLILHHLVLAFVLVPILIYRDGIGDFFVGCFYCVELSGPFTNMRVVLSRLGLKNTRWYAANGILMITTFTCCRVLVFPYMYLCYGSQHGLGLWGVVHSIPLHCNLGCLLILLPQIHWIRLMVRGALKISRGQHITEAEEKID</sequence>
<dbReference type="InterPro" id="IPR006634">
    <property type="entry name" value="TLC-dom"/>
</dbReference>
<name>A0AAE1QG94_9EUCA</name>